<feature type="domain" description="Helix-turn-helix" evidence="1">
    <location>
        <begin position="12"/>
        <end position="59"/>
    </location>
</feature>
<protein>
    <submittedName>
        <fullName evidence="2">Helix-turn-helix domain-containing protein</fullName>
    </submittedName>
</protein>
<evidence type="ECO:0000313" key="2">
    <source>
        <dbReference type="EMBL" id="MFF5295079.1"/>
    </source>
</evidence>
<dbReference type="NCBIfam" id="TIGR01764">
    <property type="entry name" value="excise"/>
    <property type="match status" value="1"/>
</dbReference>
<dbReference type="EMBL" id="JBIAZU010000007">
    <property type="protein sequence ID" value="MFF5295079.1"/>
    <property type="molecule type" value="Genomic_DNA"/>
</dbReference>
<evidence type="ECO:0000259" key="1">
    <source>
        <dbReference type="Pfam" id="PF12728"/>
    </source>
</evidence>
<dbReference type="Pfam" id="PF12728">
    <property type="entry name" value="HTH_17"/>
    <property type="match status" value="1"/>
</dbReference>
<dbReference type="InterPro" id="IPR041657">
    <property type="entry name" value="HTH_17"/>
</dbReference>
<comment type="caution">
    <text evidence="2">The sequence shown here is derived from an EMBL/GenBank/DDBJ whole genome shotgun (WGS) entry which is preliminary data.</text>
</comment>
<dbReference type="Proteomes" id="UP001602245">
    <property type="component" value="Unassembled WGS sequence"/>
</dbReference>
<name>A0ABW6WR45_9ACTN</name>
<proteinExistence type="predicted"/>
<evidence type="ECO:0000313" key="3">
    <source>
        <dbReference type="Proteomes" id="UP001602245"/>
    </source>
</evidence>
<dbReference type="InterPro" id="IPR010093">
    <property type="entry name" value="SinI_DNA-bd"/>
</dbReference>
<gene>
    <name evidence="2" type="ORF">ACFY35_37045</name>
</gene>
<reference evidence="2 3" key="1">
    <citation type="submission" date="2024-10" db="EMBL/GenBank/DDBJ databases">
        <title>The Natural Products Discovery Center: Release of the First 8490 Sequenced Strains for Exploring Actinobacteria Biosynthetic Diversity.</title>
        <authorList>
            <person name="Kalkreuter E."/>
            <person name="Kautsar S.A."/>
            <person name="Yang D."/>
            <person name="Bader C.D."/>
            <person name="Teijaro C.N."/>
            <person name="Fluegel L."/>
            <person name="Davis C.M."/>
            <person name="Simpson J.R."/>
            <person name="Lauterbach L."/>
            <person name="Steele A.D."/>
            <person name="Gui C."/>
            <person name="Meng S."/>
            <person name="Li G."/>
            <person name="Viehrig K."/>
            <person name="Ye F."/>
            <person name="Su P."/>
            <person name="Kiefer A.F."/>
            <person name="Nichols A."/>
            <person name="Cepeda A.J."/>
            <person name="Yan W."/>
            <person name="Fan B."/>
            <person name="Jiang Y."/>
            <person name="Adhikari A."/>
            <person name="Zheng C.-J."/>
            <person name="Schuster L."/>
            <person name="Cowan T.M."/>
            <person name="Smanski M.J."/>
            <person name="Chevrette M.G."/>
            <person name="De Carvalho L.P.S."/>
            <person name="Shen B."/>
        </authorList>
    </citation>
    <scope>NUCLEOTIDE SEQUENCE [LARGE SCALE GENOMIC DNA]</scope>
    <source>
        <strain evidence="2 3">NPDC000087</strain>
    </source>
</reference>
<accession>A0ABW6WR45</accession>
<organism evidence="2 3">
    <name type="scientific">Paractinoplanes globisporus</name>
    <dbReference type="NCBI Taxonomy" id="113565"/>
    <lineage>
        <taxon>Bacteria</taxon>
        <taxon>Bacillati</taxon>
        <taxon>Actinomycetota</taxon>
        <taxon>Actinomycetes</taxon>
        <taxon>Micromonosporales</taxon>
        <taxon>Micromonosporaceae</taxon>
        <taxon>Paractinoplanes</taxon>
    </lineage>
</organism>
<dbReference type="RefSeq" id="WP_020516557.1">
    <property type="nucleotide sequence ID" value="NZ_JBIAZU010000007.1"/>
</dbReference>
<sequence>MRSSEPSASPDLLSVGQAAIMLRASREQVIDLCARGLLPYVADGSHRRLRRADVEALIRPALTKEQLQQLWLHRAIAGKFVSSPMALLAAATITLRRLRRLHPEGHSWEWLDRWQAVIDTGAEAVLDALTSSAPYAIELRSTSPFTGILSEVERRTVLEALADSRRDRARPVPPEKLERVLRTV</sequence>
<keyword evidence="3" id="KW-1185">Reference proteome</keyword>